<dbReference type="InterPro" id="IPR052336">
    <property type="entry name" value="MlaD_Phospholipid_Transporter"/>
</dbReference>
<sequence length="177" mass="18450">MSRDKVDLWVGLFVLLGGLALVFLALKAGNLSSFSYGSTYQVTANFDNIGGLKAGAPVKSAGVVVGRVRGIAFDDQMFQGVVTLDMDARYRFPTDSSAKILTSGLLGEQYIGIEPGGDEKNFAQGDKIRYTQSAVVLENLISQFLYSKAAEGPPAGQSAPPAGQPAPAPAAPQPAAP</sequence>
<keyword evidence="2" id="KW-0472">Membrane</keyword>
<evidence type="ECO:0000313" key="5">
    <source>
        <dbReference type="Proteomes" id="UP001501671"/>
    </source>
</evidence>
<accession>A0ABP8GIN3</accession>
<feature type="region of interest" description="Disordered" evidence="1">
    <location>
        <begin position="151"/>
        <end position="177"/>
    </location>
</feature>
<evidence type="ECO:0000313" key="4">
    <source>
        <dbReference type="EMBL" id="GAA4324930.1"/>
    </source>
</evidence>
<feature type="domain" description="Mce/MlaD" evidence="3">
    <location>
        <begin position="39"/>
        <end position="116"/>
    </location>
</feature>
<keyword evidence="2" id="KW-1133">Transmembrane helix</keyword>
<dbReference type="RefSeq" id="WP_345246339.1">
    <property type="nucleotide sequence ID" value="NZ_BAABFO010000002.1"/>
</dbReference>
<dbReference type="NCBIfam" id="TIGR04430">
    <property type="entry name" value="OM_asym_MlaD"/>
    <property type="match status" value="1"/>
</dbReference>
<protein>
    <submittedName>
        <fullName evidence="4">Outer membrane lipid asymmetry maintenance protein MlaD</fullName>
    </submittedName>
</protein>
<gene>
    <name evidence="4" type="primary">mlaD</name>
    <name evidence="4" type="ORF">GCM10023144_06840</name>
</gene>
<dbReference type="Proteomes" id="UP001501671">
    <property type="component" value="Unassembled WGS sequence"/>
</dbReference>
<evidence type="ECO:0000256" key="1">
    <source>
        <dbReference type="SAM" id="MobiDB-lite"/>
    </source>
</evidence>
<dbReference type="Pfam" id="PF02470">
    <property type="entry name" value="MlaD"/>
    <property type="match status" value="1"/>
</dbReference>
<dbReference type="InterPro" id="IPR030970">
    <property type="entry name" value="ABC_MlaD"/>
</dbReference>
<evidence type="ECO:0000259" key="3">
    <source>
        <dbReference type="Pfam" id="PF02470"/>
    </source>
</evidence>
<keyword evidence="5" id="KW-1185">Reference proteome</keyword>
<evidence type="ECO:0000256" key="2">
    <source>
        <dbReference type="SAM" id="Phobius"/>
    </source>
</evidence>
<keyword evidence="2" id="KW-0812">Transmembrane</keyword>
<dbReference type="InterPro" id="IPR003399">
    <property type="entry name" value="Mce/MlaD"/>
</dbReference>
<comment type="caution">
    <text evidence="4">The sequence shown here is derived from an EMBL/GenBank/DDBJ whole genome shotgun (WGS) entry which is preliminary data.</text>
</comment>
<feature type="transmembrane region" description="Helical" evidence="2">
    <location>
        <begin position="6"/>
        <end position="26"/>
    </location>
</feature>
<feature type="compositionally biased region" description="Low complexity" evidence="1">
    <location>
        <begin position="151"/>
        <end position="161"/>
    </location>
</feature>
<organism evidence="4 5">
    <name type="scientific">Pigmentiphaga soli</name>
    <dbReference type="NCBI Taxonomy" id="1007095"/>
    <lineage>
        <taxon>Bacteria</taxon>
        <taxon>Pseudomonadati</taxon>
        <taxon>Pseudomonadota</taxon>
        <taxon>Betaproteobacteria</taxon>
        <taxon>Burkholderiales</taxon>
        <taxon>Alcaligenaceae</taxon>
        <taxon>Pigmentiphaga</taxon>
    </lineage>
</organism>
<dbReference type="PANTHER" id="PTHR33371:SF4">
    <property type="entry name" value="INTERMEMBRANE PHOSPHOLIPID TRANSPORT SYSTEM BINDING PROTEIN MLAD"/>
    <property type="match status" value="1"/>
</dbReference>
<name>A0ABP8GIN3_9BURK</name>
<feature type="compositionally biased region" description="Pro residues" evidence="1">
    <location>
        <begin position="162"/>
        <end position="177"/>
    </location>
</feature>
<reference evidence="5" key="1">
    <citation type="journal article" date="2019" name="Int. J. Syst. Evol. Microbiol.">
        <title>The Global Catalogue of Microorganisms (GCM) 10K type strain sequencing project: providing services to taxonomists for standard genome sequencing and annotation.</title>
        <authorList>
            <consortium name="The Broad Institute Genomics Platform"/>
            <consortium name="The Broad Institute Genome Sequencing Center for Infectious Disease"/>
            <person name="Wu L."/>
            <person name="Ma J."/>
        </authorList>
    </citation>
    <scope>NUCLEOTIDE SEQUENCE [LARGE SCALE GENOMIC DNA]</scope>
    <source>
        <strain evidence="5">JCM 17666</strain>
    </source>
</reference>
<dbReference type="EMBL" id="BAABFO010000002">
    <property type="protein sequence ID" value="GAA4324930.1"/>
    <property type="molecule type" value="Genomic_DNA"/>
</dbReference>
<dbReference type="PANTHER" id="PTHR33371">
    <property type="entry name" value="INTERMEMBRANE PHOSPHOLIPID TRANSPORT SYSTEM BINDING PROTEIN MLAD-RELATED"/>
    <property type="match status" value="1"/>
</dbReference>
<proteinExistence type="predicted"/>